<dbReference type="Proteomes" id="UP001147700">
    <property type="component" value="Unassembled WGS sequence"/>
</dbReference>
<accession>A0ABT4RNN6</accession>
<dbReference type="RefSeq" id="WP_202952502.1">
    <property type="nucleotide sequence ID" value="NZ_JAPCID010000034.1"/>
</dbReference>
<reference evidence="1" key="1">
    <citation type="submission" date="2022-10" db="EMBL/GenBank/DDBJ databases">
        <title>The WGS of Solirubrobacter sp. CPCC 204708.</title>
        <authorList>
            <person name="Jiang Z."/>
        </authorList>
    </citation>
    <scope>NUCLEOTIDE SEQUENCE</scope>
    <source>
        <strain evidence="1">CPCC 204708</strain>
    </source>
</reference>
<organism evidence="1 2">
    <name type="scientific">Solirubrobacter deserti</name>
    <dbReference type="NCBI Taxonomy" id="2282478"/>
    <lineage>
        <taxon>Bacteria</taxon>
        <taxon>Bacillati</taxon>
        <taxon>Actinomycetota</taxon>
        <taxon>Thermoleophilia</taxon>
        <taxon>Solirubrobacterales</taxon>
        <taxon>Solirubrobacteraceae</taxon>
        <taxon>Solirubrobacter</taxon>
    </lineage>
</organism>
<evidence type="ECO:0000313" key="1">
    <source>
        <dbReference type="EMBL" id="MDA0140132.1"/>
    </source>
</evidence>
<name>A0ABT4RNN6_9ACTN</name>
<evidence type="ECO:0008006" key="3">
    <source>
        <dbReference type="Google" id="ProtNLM"/>
    </source>
</evidence>
<evidence type="ECO:0000313" key="2">
    <source>
        <dbReference type="Proteomes" id="UP001147700"/>
    </source>
</evidence>
<gene>
    <name evidence="1" type="ORF">OJ962_21695</name>
</gene>
<keyword evidence="2" id="KW-1185">Reference proteome</keyword>
<comment type="caution">
    <text evidence="1">The sequence shown here is derived from an EMBL/GenBank/DDBJ whole genome shotgun (WGS) entry which is preliminary data.</text>
</comment>
<dbReference type="EMBL" id="JAPCID010000034">
    <property type="protein sequence ID" value="MDA0140132.1"/>
    <property type="molecule type" value="Genomic_DNA"/>
</dbReference>
<proteinExistence type="predicted"/>
<protein>
    <recommendedName>
        <fullName evidence="3">FXSXX-COOH protein</fullName>
    </recommendedName>
</protein>
<sequence>MLFRSASDQRPIVMTLDVGASSLRSLDVVELQTNAGRAALDIFSLLLRVTDVSPHDLGGLPTPST</sequence>